<keyword evidence="1" id="KW-0723">Serine/threonine-protein kinase</keyword>
<organism evidence="3 4">
    <name type="scientific">Streptomyces luteolifulvus</name>
    <dbReference type="NCBI Taxonomy" id="2615112"/>
    <lineage>
        <taxon>Bacteria</taxon>
        <taxon>Bacillati</taxon>
        <taxon>Actinomycetota</taxon>
        <taxon>Actinomycetes</taxon>
        <taxon>Kitasatosporales</taxon>
        <taxon>Streptomycetaceae</taxon>
        <taxon>Streptomyces</taxon>
    </lineage>
</organism>
<proteinExistence type="predicted"/>
<evidence type="ECO:0000259" key="2">
    <source>
        <dbReference type="Pfam" id="PF13581"/>
    </source>
</evidence>
<keyword evidence="1" id="KW-0808">Transferase</keyword>
<dbReference type="PANTHER" id="PTHR35526:SF3">
    <property type="entry name" value="ANTI-SIGMA-F FACTOR RSBW"/>
    <property type="match status" value="1"/>
</dbReference>
<dbReference type="GO" id="GO:0005524">
    <property type="term" value="F:ATP binding"/>
    <property type="evidence" value="ECO:0007669"/>
    <property type="project" value="UniProtKB-KW"/>
</dbReference>
<protein>
    <submittedName>
        <fullName evidence="3">ATP-binding protein</fullName>
    </submittedName>
</protein>
<keyword evidence="3" id="KW-0547">Nucleotide-binding</keyword>
<keyword evidence="3" id="KW-0067">ATP-binding</keyword>
<dbReference type="AlphaFoldDB" id="A0A6H9UTT3"/>
<dbReference type="Proteomes" id="UP000442707">
    <property type="component" value="Unassembled WGS sequence"/>
</dbReference>
<dbReference type="EMBL" id="VZRB01000029">
    <property type="protein sequence ID" value="KAB1141723.1"/>
    <property type="molecule type" value="Genomic_DNA"/>
</dbReference>
<gene>
    <name evidence="3" type="ORF">F7R91_31415</name>
</gene>
<dbReference type="Gene3D" id="3.30.565.10">
    <property type="entry name" value="Histidine kinase-like ATPase, C-terminal domain"/>
    <property type="match status" value="1"/>
</dbReference>
<dbReference type="FunFam" id="3.30.565.10:FF:000028">
    <property type="entry name" value="PAS sensor protein"/>
    <property type="match status" value="1"/>
</dbReference>
<name>A0A6H9UTT3_9ACTN</name>
<feature type="domain" description="Histidine kinase/HSP90-like ATPase" evidence="2">
    <location>
        <begin position="29"/>
        <end position="132"/>
    </location>
</feature>
<sequence>MLVAHPDLGGRTDPVPITSWPLSHEALSAAQARRLAAGQLIDWGLSSLIDTAQLLISEAVTNAIRHAPGPIRLSLRKYATVLRCDVEDASAQTPQRSVAGDEDEGGRGLALLDALADSWGSYQTPGGKSVWFELPLAPHAPAEAERRRTRRGFTVHAREQAGAAYRRSRGCC</sequence>
<keyword evidence="4" id="KW-1185">Reference proteome</keyword>
<dbReference type="Pfam" id="PF13581">
    <property type="entry name" value="HATPase_c_2"/>
    <property type="match status" value="1"/>
</dbReference>
<dbReference type="GO" id="GO:0004674">
    <property type="term" value="F:protein serine/threonine kinase activity"/>
    <property type="evidence" value="ECO:0007669"/>
    <property type="project" value="UniProtKB-KW"/>
</dbReference>
<evidence type="ECO:0000313" key="3">
    <source>
        <dbReference type="EMBL" id="KAB1141723.1"/>
    </source>
</evidence>
<accession>A0A6H9UTT3</accession>
<evidence type="ECO:0000256" key="1">
    <source>
        <dbReference type="ARBA" id="ARBA00022527"/>
    </source>
</evidence>
<dbReference type="CDD" id="cd16936">
    <property type="entry name" value="HATPase_RsbW-like"/>
    <property type="match status" value="1"/>
</dbReference>
<reference evidence="3 4" key="1">
    <citation type="submission" date="2019-09" db="EMBL/GenBank/DDBJ databases">
        <title>Screening of Novel Bioactive Compounds from Soil-Associated.</title>
        <authorList>
            <person name="Zhao S."/>
        </authorList>
    </citation>
    <scope>NUCLEOTIDE SEQUENCE [LARGE SCALE GENOMIC DNA]</scope>
    <source>
        <strain evidence="3 4">HIT-DPA4</strain>
    </source>
</reference>
<dbReference type="PANTHER" id="PTHR35526">
    <property type="entry name" value="ANTI-SIGMA-F FACTOR RSBW-RELATED"/>
    <property type="match status" value="1"/>
</dbReference>
<dbReference type="SUPFAM" id="SSF55874">
    <property type="entry name" value="ATPase domain of HSP90 chaperone/DNA topoisomerase II/histidine kinase"/>
    <property type="match status" value="1"/>
</dbReference>
<evidence type="ECO:0000313" key="4">
    <source>
        <dbReference type="Proteomes" id="UP000442707"/>
    </source>
</evidence>
<dbReference type="InterPro" id="IPR050267">
    <property type="entry name" value="Anti-sigma-factor_SerPK"/>
</dbReference>
<keyword evidence="1" id="KW-0418">Kinase</keyword>
<comment type="caution">
    <text evidence="3">The sequence shown here is derived from an EMBL/GenBank/DDBJ whole genome shotgun (WGS) entry which is preliminary data.</text>
</comment>
<dbReference type="InterPro" id="IPR003594">
    <property type="entry name" value="HATPase_dom"/>
</dbReference>
<dbReference type="InterPro" id="IPR036890">
    <property type="entry name" value="HATPase_C_sf"/>
</dbReference>